<evidence type="ECO:0000313" key="1">
    <source>
        <dbReference type="EMBL" id="KAE9399966.1"/>
    </source>
</evidence>
<evidence type="ECO:0008006" key="3">
    <source>
        <dbReference type="Google" id="ProtNLM"/>
    </source>
</evidence>
<organism evidence="1 2">
    <name type="scientific">Gymnopus androsaceus JB14</name>
    <dbReference type="NCBI Taxonomy" id="1447944"/>
    <lineage>
        <taxon>Eukaryota</taxon>
        <taxon>Fungi</taxon>
        <taxon>Dikarya</taxon>
        <taxon>Basidiomycota</taxon>
        <taxon>Agaricomycotina</taxon>
        <taxon>Agaricomycetes</taxon>
        <taxon>Agaricomycetidae</taxon>
        <taxon>Agaricales</taxon>
        <taxon>Marasmiineae</taxon>
        <taxon>Omphalotaceae</taxon>
        <taxon>Gymnopus</taxon>
    </lineage>
</organism>
<dbReference type="OrthoDB" id="2821699at2759"/>
<dbReference type="AlphaFoldDB" id="A0A6A4HPD8"/>
<name>A0A6A4HPD8_9AGAR</name>
<dbReference type="EMBL" id="ML769462">
    <property type="protein sequence ID" value="KAE9399966.1"/>
    <property type="molecule type" value="Genomic_DNA"/>
</dbReference>
<proteinExistence type="predicted"/>
<accession>A0A6A4HPD8</accession>
<gene>
    <name evidence="1" type="ORF">BT96DRAFT_919740</name>
</gene>
<sequence length="355" mass="40283">MSHTLSERQFPIEIFATLLIFSQSHLFRHIDLISSTIAGSQFVGVLSDPRTSSLGRYVRRLDFAGSQMNIEDDLLILQSLTFLTEIRLHKGRSEHFHAIRNYLGGQLQKLWVSGAYSQRSVQFQELQSMLASLTVLKFLSIGLSSIWAQGLGLEIYSPMLRTLLVDFHLTFVAEPGPKLWKWLRPETMVVIDVGTGYIPLWARDFGISQVLDAFISGFQQSQVTVRCSQFPALAYLFALFVCSLPDAVREISIEFNVEVSDVPTDCDSHLEDWDDWDRALIKRYEAGSLNRVWFICTSRMISWDRPSTSSDGTPGSDYSTLVCVRKLLPQSYKAGIIEVDHSSRFLKTENAFNHP</sequence>
<reference evidence="1" key="1">
    <citation type="journal article" date="2019" name="Environ. Microbiol.">
        <title>Fungal ecological strategies reflected in gene transcription - a case study of two litter decomposers.</title>
        <authorList>
            <person name="Barbi F."/>
            <person name="Kohler A."/>
            <person name="Barry K."/>
            <person name="Baskaran P."/>
            <person name="Daum C."/>
            <person name="Fauchery L."/>
            <person name="Ihrmark K."/>
            <person name="Kuo A."/>
            <person name="LaButti K."/>
            <person name="Lipzen A."/>
            <person name="Morin E."/>
            <person name="Grigoriev I.V."/>
            <person name="Henrissat B."/>
            <person name="Lindahl B."/>
            <person name="Martin F."/>
        </authorList>
    </citation>
    <scope>NUCLEOTIDE SEQUENCE</scope>
    <source>
        <strain evidence="1">JB14</strain>
    </source>
</reference>
<protein>
    <recommendedName>
        <fullName evidence="3">F-box domain-containing protein</fullName>
    </recommendedName>
</protein>
<keyword evidence="2" id="KW-1185">Reference proteome</keyword>
<dbReference type="Proteomes" id="UP000799118">
    <property type="component" value="Unassembled WGS sequence"/>
</dbReference>
<evidence type="ECO:0000313" key="2">
    <source>
        <dbReference type="Proteomes" id="UP000799118"/>
    </source>
</evidence>